<comment type="similarity">
    <text evidence="1">Belongs to the strictosidine synthase family.</text>
</comment>
<protein>
    <submittedName>
        <fullName evidence="5">SMP-30/gluconolactonase/LRE family protein</fullName>
    </submittedName>
</protein>
<proteinExistence type="inferred from homology"/>
<evidence type="ECO:0000259" key="4">
    <source>
        <dbReference type="Pfam" id="PF03088"/>
    </source>
</evidence>
<keyword evidence="2" id="KW-0597">Phosphoprotein</keyword>
<evidence type="ECO:0000256" key="2">
    <source>
        <dbReference type="ARBA" id="ARBA00022553"/>
    </source>
</evidence>
<dbReference type="InterPro" id="IPR018119">
    <property type="entry name" value="Strictosidine_synth_cons-reg"/>
</dbReference>
<dbReference type="Pfam" id="PF03088">
    <property type="entry name" value="Str_synth"/>
    <property type="match status" value="1"/>
</dbReference>
<organism evidence="5 6">
    <name type="scientific">Hoeflea poritis</name>
    <dbReference type="NCBI Taxonomy" id="2993659"/>
    <lineage>
        <taxon>Bacteria</taxon>
        <taxon>Pseudomonadati</taxon>
        <taxon>Pseudomonadota</taxon>
        <taxon>Alphaproteobacteria</taxon>
        <taxon>Hyphomicrobiales</taxon>
        <taxon>Rhizobiaceae</taxon>
        <taxon>Hoeflea</taxon>
    </lineage>
</organism>
<keyword evidence="6" id="KW-1185">Reference proteome</keyword>
<sequence length="378" mass="40782">MKSILSLVALIAVATVAYLTLWPVPIEPVAWSAPKDSGFAGAFSRNNRLADLKFVDLAGHAGPEDAALGLDGRIYTATHDGSIVRIDLESGSSERVASTGGRPMGIEFGPDDRLFIADALRGLMVMEKDGKIIHLSDRTTDGTPITYANDLDVSRTGVVYFTDSSHRFTANEEGDAFEAPLLDTLEQGRTGRILRYDPARGETVVIARGLSFANGIALSDDDSYLLVTETGTYTVWRLWLTGPKVATFEQVVVNLPGYPDNLNRAGDNTFWLGLASPRSGSIDALSDQPFLRKLVQRLPGTMRPQLERYGMVVRIDGNGNVLETLQDPDGEYALNTGALSGPNGELVVTSMTEPRLGYLEPGWDKSNEDASETAARGG</sequence>
<dbReference type="Proteomes" id="UP001148313">
    <property type="component" value="Unassembled WGS sequence"/>
</dbReference>
<dbReference type="Gene3D" id="2.120.10.30">
    <property type="entry name" value="TolB, C-terminal domain"/>
    <property type="match status" value="1"/>
</dbReference>
<evidence type="ECO:0000256" key="3">
    <source>
        <dbReference type="ARBA" id="ARBA00023180"/>
    </source>
</evidence>
<dbReference type="SUPFAM" id="SSF63829">
    <property type="entry name" value="Calcium-dependent phosphotriesterase"/>
    <property type="match status" value="1"/>
</dbReference>
<dbReference type="EMBL" id="JAPJZH010000001">
    <property type="protein sequence ID" value="MDA4844301.1"/>
    <property type="molecule type" value="Genomic_DNA"/>
</dbReference>
<feature type="domain" description="Strictosidine synthase conserved region" evidence="4">
    <location>
        <begin position="149"/>
        <end position="242"/>
    </location>
</feature>
<reference evidence="5" key="1">
    <citation type="submission" date="2022-11" db="EMBL/GenBank/DDBJ databases">
        <title>Hoeflea poritis sp. nov., isolated from scleractinian coral Porites lutea.</title>
        <authorList>
            <person name="Zhang G."/>
            <person name="Wei Q."/>
            <person name="Cai L."/>
        </authorList>
    </citation>
    <scope>NUCLEOTIDE SEQUENCE</scope>
    <source>
        <strain evidence="5">E7-10</strain>
    </source>
</reference>
<comment type="caution">
    <text evidence="5">The sequence shown here is derived from an EMBL/GenBank/DDBJ whole genome shotgun (WGS) entry which is preliminary data.</text>
</comment>
<dbReference type="PANTHER" id="PTHR10426">
    <property type="entry name" value="STRICTOSIDINE SYNTHASE-RELATED"/>
    <property type="match status" value="1"/>
</dbReference>
<dbReference type="Pfam" id="PF20067">
    <property type="entry name" value="SSL_N"/>
    <property type="match status" value="1"/>
</dbReference>
<evidence type="ECO:0000256" key="1">
    <source>
        <dbReference type="ARBA" id="ARBA00009191"/>
    </source>
</evidence>
<evidence type="ECO:0000313" key="5">
    <source>
        <dbReference type="EMBL" id="MDA4844301.1"/>
    </source>
</evidence>
<keyword evidence="3" id="KW-0325">Glycoprotein</keyword>
<accession>A0ABT4VHX4</accession>
<evidence type="ECO:0000313" key="6">
    <source>
        <dbReference type="Proteomes" id="UP001148313"/>
    </source>
</evidence>
<gene>
    <name evidence="5" type="ORF">OOZ53_03020</name>
</gene>
<name>A0ABT4VHX4_9HYPH</name>
<dbReference type="RefSeq" id="WP_271087821.1">
    <property type="nucleotide sequence ID" value="NZ_JAPJZH010000001.1"/>
</dbReference>
<dbReference type="PANTHER" id="PTHR10426:SF88">
    <property type="entry name" value="ADIPOCYTE PLASMA MEMBRANE-ASSOCIATED PROTEIN HEMOMUCIN-RELATED"/>
    <property type="match status" value="1"/>
</dbReference>
<dbReference type="InterPro" id="IPR011042">
    <property type="entry name" value="6-blade_b-propeller_TolB-like"/>
</dbReference>